<feature type="domain" description="Gfo/Idh/MocA-like oxidoreductase N-terminal" evidence="3">
    <location>
        <begin position="47"/>
        <end position="143"/>
    </location>
</feature>
<dbReference type="OrthoDB" id="256869at2"/>
<keyword evidence="1" id="KW-0560">Oxidoreductase</keyword>
<feature type="domain" description="GFO/IDH/MocA-like oxidoreductase" evidence="4">
    <location>
        <begin position="155"/>
        <end position="282"/>
    </location>
</feature>
<dbReference type="EMBL" id="RFFI01000084">
    <property type="protein sequence ID" value="RMI06985.1"/>
    <property type="molecule type" value="Genomic_DNA"/>
</dbReference>
<dbReference type="Gene3D" id="3.30.360.10">
    <property type="entry name" value="Dihydrodipicolinate Reductase, domain 2"/>
    <property type="match status" value="1"/>
</dbReference>
<evidence type="ECO:0000256" key="1">
    <source>
        <dbReference type="ARBA" id="ARBA00023002"/>
    </source>
</evidence>
<accession>A0A3M2J7S1</accession>
<dbReference type="AlphaFoldDB" id="A0A3M2J7S1"/>
<proteinExistence type="predicted"/>
<evidence type="ECO:0000313" key="5">
    <source>
        <dbReference type="EMBL" id="RMI06985.1"/>
    </source>
</evidence>
<gene>
    <name evidence="5" type="ORF">EBM89_14295</name>
</gene>
<dbReference type="GO" id="GO:0000166">
    <property type="term" value="F:nucleotide binding"/>
    <property type="evidence" value="ECO:0007669"/>
    <property type="project" value="InterPro"/>
</dbReference>
<dbReference type="Proteomes" id="UP000269289">
    <property type="component" value="Unassembled WGS sequence"/>
</dbReference>
<dbReference type="Gene3D" id="3.40.50.720">
    <property type="entry name" value="NAD(P)-binding Rossmann-like Domain"/>
    <property type="match status" value="1"/>
</dbReference>
<sequence length="362" mass="39062">MKQSEGAAFAPDPIPAPVVAPGELVFAAARLHHGHIYGMCEGLIGAGATLAWVHDRDPEKVAAFTARFPQVRVARSEEEILDDPSVRLVAAAAVTNERAPFGIRVMDAGKDYFTDKAPLTTLDQLADVRAAVARTGRKYAVYYSERIHVEAAVLADQLVARGAIGDVVQVTALGPHRVGDPRTRPGWFFERERYGGILCDIGSHSVEQVLHYTGATGAEVVASTIGNHHHPAFPELDDVGDAHLVTDTGASGYVRVDWLTPDGLSTWGDGRVLLLGTEGYIELRKYVDVARERRGGHLYLVDGQGEHHLRADGTVGYPFFGRLARDVLDRTETAMTQAHALLAAELAVRAQATARDLTPGAR</sequence>
<dbReference type="Pfam" id="PF22725">
    <property type="entry name" value="GFO_IDH_MocA_C3"/>
    <property type="match status" value="1"/>
</dbReference>
<protein>
    <submittedName>
        <fullName evidence="5">Gfo/Idh/MocA family oxidoreductase</fullName>
    </submittedName>
</protein>
<evidence type="ECO:0000313" key="6">
    <source>
        <dbReference type="Proteomes" id="UP000269289"/>
    </source>
</evidence>
<comment type="caution">
    <text evidence="5">The sequence shown here is derived from an EMBL/GenBank/DDBJ whole genome shotgun (WGS) entry which is preliminary data.</text>
</comment>
<dbReference type="SUPFAM" id="SSF51735">
    <property type="entry name" value="NAD(P)-binding Rossmann-fold domains"/>
    <property type="match status" value="1"/>
</dbReference>
<name>A0A3M2J7S1_9CELL</name>
<dbReference type="InterPro" id="IPR050463">
    <property type="entry name" value="Gfo/Idh/MocA_oxidrdct_glycsds"/>
</dbReference>
<dbReference type="Pfam" id="PF01408">
    <property type="entry name" value="GFO_IDH_MocA"/>
    <property type="match status" value="1"/>
</dbReference>
<dbReference type="InterPro" id="IPR000683">
    <property type="entry name" value="Gfo/Idh/MocA-like_OxRdtase_N"/>
</dbReference>
<evidence type="ECO:0000259" key="4">
    <source>
        <dbReference type="Pfam" id="PF22725"/>
    </source>
</evidence>
<evidence type="ECO:0000256" key="2">
    <source>
        <dbReference type="ARBA" id="ARBA00023027"/>
    </source>
</evidence>
<dbReference type="InterPro" id="IPR036291">
    <property type="entry name" value="NAD(P)-bd_dom_sf"/>
</dbReference>
<dbReference type="SUPFAM" id="SSF55347">
    <property type="entry name" value="Glyceraldehyde-3-phosphate dehydrogenase-like, C-terminal domain"/>
    <property type="match status" value="1"/>
</dbReference>
<dbReference type="PANTHER" id="PTHR43818:SF11">
    <property type="entry name" value="BCDNA.GH03377"/>
    <property type="match status" value="1"/>
</dbReference>
<reference evidence="5 6" key="1">
    <citation type="submission" date="2018-10" db="EMBL/GenBank/DDBJ databases">
        <title>Isolation, diversity and antifungal activity of actinobacteria from wheat.</title>
        <authorList>
            <person name="Han C."/>
        </authorList>
    </citation>
    <scope>NUCLEOTIDE SEQUENCE [LARGE SCALE GENOMIC DNA]</scope>
    <source>
        <strain evidence="5 6">NEAU-YY56</strain>
    </source>
</reference>
<keyword evidence="2" id="KW-0520">NAD</keyword>
<evidence type="ECO:0000259" key="3">
    <source>
        <dbReference type="Pfam" id="PF01408"/>
    </source>
</evidence>
<organism evidence="5 6">
    <name type="scientific">Cellulomonas triticagri</name>
    <dbReference type="NCBI Taxonomy" id="2483352"/>
    <lineage>
        <taxon>Bacteria</taxon>
        <taxon>Bacillati</taxon>
        <taxon>Actinomycetota</taxon>
        <taxon>Actinomycetes</taxon>
        <taxon>Micrococcales</taxon>
        <taxon>Cellulomonadaceae</taxon>
        <taxon>Cellulomonas</taxon>
    </lineage>
</organism>
<dbReference type="GO" id="GO:0016491">
    <property type="term" value="F:oxidoreductase activity"/>
    <property type="evidence" value="ECO:0007669"/>
    <property type="project" value="UniProtKB-KW"/>
</dbReference>
<keyword evidence="6" id="KW-1185">Reference proteome</keyword>
<dbReference type="InterPro" id="IPR055170">
    <property type="entry name" value="GFO_IDH_MocA-like_dom"/>
</dbReference>
<dbReference type="PANTHER" id="PTHR43818">
    <property type="entry name" value="BCDNA.GH03377"/>
    <property type="match status" value="1"/>
</dbReference>
<dbReference type="RefSeq" id="WP_122150092.1">
    <property type="nucleotide sequence ID" value="NZ_RFFI01000084.1"/>
</dbReference>